<keyword evidence="1" id="KW-0472">Membrane</keyword>
<proteinExistence type="predicted"/>
<accession>A0A4Y7XCU0</accession>
<evidence type="ECO:0000313" key="2">
    <source>
        <dbReference type="EMBL" id="TEU27348.1"/>
    </source>
</evidence>
<keyword evidence="1" id="KW-0812">Transmembrane</keyword>
<keyword evidence="3" id="KW-1185">Reference proteome</keyword>
<evidence type="ECO:0000313" key="3">
    <source>
        <dbReference type="Proteomes" id="UP000297834"/>
    </source>
</evidence>
<feature type="transmembrane region" description="Helical" evidence="1">
    <location>
        <begin position="12"/>
        <end position="29"/>
    </location>
</feature>
<dbReference type="EMBL" id="SNTY01000021">
    <property type="protein sequence ID" value="TEU27348.1"/>
    <property type="molecule type" value="Genomic_DNA"/>
</dbReference>
<evidence type="ECO:0000256" key="1">
    <source>
        <dbReference type="SAM" id="Phobius"/>
    </source>
</evidence>
<dbReference type="Proteomes" id="UP000297834">
    <property type="component" value="Unassembled WGS sequence"/>
</dbReference>
<dbReference type="OrthoDB" id="6705724at2"/>
<protein>
    <recommendedName>
        <fullName evidence="4">SCP2 domain-containing protein</fullName>
    </recommendedName>
</protein>
<evidence type="ECO:0008006" key="4">
    <source>
        <dbReference type="Google" id="ProtNLM"/>
    </source>
</evidence>
<gene>
    <name evidence="2" type="ORF">E2B99_06595</name>
</gene>
<dbReference type="STRING" id="1120977.GCA_000619845_00861"/>
<name>A0A4Y7XCU0_9GAMM</name>
<reference evidence="2 3" key="1">
    <citation type="submission" date="2019-03" db="EMBL/GenBank/DDBJ databases">
        <title>Alkanindiges illinoisensis: a potential pathogenic isolated from ascites of a gastric cancer patient with abdominal metastasis.</title>
        <authorList>
            <person name="Hu X."/>
            <person name="Yang B."/>
            <person name="Yan X."/>
            <person name="Lin L."/>
            <person name="Zhao H."/>
            <person name="Zhou F."/>
            <person name="Su B."/>
            <person name="Chen J."/>
            <person name="Rui Y."/>
            <person name="Wang Q."/>
            <person name="Zheng L."/>
        </authorList>
    </citation>
    <scope>NUCLEOTIDE SEQUENCE [LARGE SCALE GENOMIC DNA]</scope>
    <source>
        <strain evidence="2 3">NFYY 23406</strain>
    </source>
</reference>
<feature type="transmembrane region" description="Helical" evidence="1">
    <location>
        <begin position="190"/>
        <end position="213"/>
    </location>
</feature>
<dbReference type="RefSeq" id="WP_134244150.1">
    <property type="nucleotide sequence ID" value="NZ_SNTY01000021.1"/>
</dbReference>
<keyword evidence="1" id="KW-1133">Transmembrane helix</keyword>
<organism evidence="2 3">
    <name type="scientific">Alkanindiges illinoisensis</name>
    <dbReference type="NCBI Taxonomy" id="197183"/>
    <lineage>
        <taxon>Bacteria</taxon>
        <taxon>Pseudomonadati</taxon>
        <taxon>Pseudomonadota</taxon>
        <taxon>Gammaproteobacteria</taxon>
        <taxon>Moraxellales</taxon>
        <taxon>Moraxellaceae</taxon>
        <taxon>Alkanindiges</taxon>
    </lineage>
</organism>
<dbReference type="AlphaFoldDB" id="A0A4Y7XCU0"/>
<sequence length="214" mass="25050">MPSQQAPQERNLFQSFLLILIETLLTFLLKHDRMSRHHAQHLIQRRALICVKTHLPSDTFYVTFAPQGVLFDFEIAQNAKIDATVTASTLTLLRAFFTAKPVSFEKISITGEQQLATELRHLMEYFNLPQIVSDWRSWFTFESNDVTPVSQRMKPLLRRIDEQRLQLSNMSIAAKQQAYELKMIKKRYQVLLVILGVIIMLLLTGLLYTWWYFS</sequence>
<comment type="caution">
    <text evidence="2">The sequence shown here is derived from an EMBL/GenBank/DDBJ whole genome shotgun (WGS) entry which is preliminary data.</text>
</comment>